<dbReference type="KEGG" id="phu:Phum_PHUM258150"/>
<dbReference type="Proteomes" id="UP000009046">
    <property type="component" value="Unassembled WGS sequence"/>
</dbReference>
<proteinExistence type="predicted"/>
<dbReference type="GeneID" id="8235257"/>
<dbReference type="EMBL" id="DS235239">
    <property type="protein sequence ID" value="EEB13786.1"/>
    <property type="molecule type" value="Genomic_DNA"/>
</dbReference>
<name>E0VK80_PEDHC</name>
<sequence>MCTMNVLREPVQLCEVVGNSKYSNCYKKTSSMCPEAKVTHPAIIETIQTKPFPIRGFFIIDY</sequence>
<dbReference type="HOGENOM" id="CLU_2906792_0_0_1"/>
<dbReference type="EMBL" id="AAZO01002991">
    <property type="status" value="NOT_ANNOTATED_CDS"/>
    <property type="molecule type" value="Genomic_DNA"/>
</dbReference>
<accession>E0VK80</accession>
<organism>
    <name type="scientific">Pediculus humanus subsp. corporis</name>
    <name type="common">Body louse</name>
    <dbReference type="NCBI Taxonomy" id="121224"/>
    <lineage>
        <taxon>Eukaryota</taxon>
        <taxon>Metazoa</taxon>
        <taxon>Ecdysozoa</taxon>
        <taxon>Arthropoda</taxon>
        <taxon>Hexapoda</taxon>
        <taxon>Insecta</taxon>
        <taxon>Pterygota</taxon>
        <taxon>Neoptera</taxon>
        <taxon>Paraneoptera</taxon>
        <taxon>Psocodea</taxon>
        <taxon>Troctomorpha</taxon>
        <taxon>Phthiraptera</taxon>
        <taxon>Anoplura</taxon>
        <taxon>Pediculidae</taxon>
        <taxon>Pediculus</taxon>
    </lineage>
</organism>
<dbReference type="VEuPathDB" id="VectorBase:PHUM258150"/>
<gene>
    <name evidence="2" type="primary">8235257</name>
    <name evidence="1" type="ORF">Phum_PHUM258150</name>
</gene>
<dbReference type="RefSeq" id="XP_002426524.1">
    <property type="nucleotide sequence ID" value="XM_002426479.1"/>
</dbReference>
<dbReference type="AlphaFoldDB" id="E0VK80"/>
<reference evidence="1" key="2">
    <citation type="submission" date="2007-04" db="EMBL/GenBank/DDBJ databases">
        <title>The genome of the human body louse.</title>
        <authorList>
            <consortium name="The Human Body Louse Genome Consortium"/>
            <person name="Kirkness E."/>
            <person name="Walenz B."/>
            <person name="Hass B."/>
            <person name="Bruggner R."/>
            <person name="Strausberg R."/>
        </authorList>
    </citation>
    <scope>NUCLEOTIDE SEQUENCE</scope>
    <source>
        <strain evidence="1">USDA</strain>
    </source>
</reference>
<dbReference type="OrthoDB" id="6726258at2759"/>
<dbReference type="InParanoid" id="E0VK80"/>
<evidence type="ECO:0000313" key="2">
    <source>
        <dbReference type="EnsemblMetazoa" id="PHUM258150-PA"/>
    </source>
</evidence>
<evidence type="ECO:0000313" key="1">
    <source>
        <dbReference type="EMBL" id="EEB13786.1"/>
    </source>
</evidence>
<reference evidence="2" key="3">
    <citation type="submission" date="2020-05" db="UniProtKB">
        <authorList>
            <consortium name="EnsemblMetazoa"/>
        </authorList>
    </citation>
    <scope>IDENTIFICATION</scope>
    <source>
        <strain evidence="2">USDA</strain>
    </source>
</reference>
<reference evidence="1" key="1">
    <citation type="submission" date="2007-04" db="EMBL/GenBank/DDBJ databases">
        <title>Annotation of Pediculus humanus corporis strain USDA.</title>
        <authorList>
            <person name="Kirkness E."/>
            <person name="Hannick L."/>
            <person name="Hass B."/>
            <person name="Bruggner R."/>
            <person name="Lawson D."/>
            <person name="Bidwell S."/>
            <person name="Joardar V."/>
            <person name="Caler E."/>
            <person name="Walenz B."/>
            <person name="Inman J."/>
            <person name="Schobel S."/>
            <person name="Galinsky K."/>
            <person name="Amedeo P."/>
            <person name="Strausberg R."/>
        </authorList>
    </citation>
    <scope>NUCLEOTIDE SEQUENCE</scope>
    <source>
        <strain evidence="1">USDA</strain>
    </source>
</reference>
<evidence type="ECO:0000313" key="3">
    <source>
        <dbReference type="Proteomes" id="UP000009046"/>
    </source>
</evidence>
<keyword evidence="3" id="KW-1185">Reference proteome</keyword>
<dbReference type="EnsemblMetazoa" id="PHUM258150-RA">
    <property type="protein sequence ID" value="PHUM258150-PA"/>
    <property type="gene ID" value="PHUM258150"/>
</dbReference>
<dbReference type="CTD" id="8235257"/>
<protein>
    <submittedName>
        <fullName evidence="1 2">Uncharacterized protein</fullName>
    </submittedName>
</protein>